<dbReference type="InterPro" id="IPR016181">
    <property type="entry name" value="Acyl_CoA_acyltransferase"/>
</dbReference>
<protein>
    <submittedName>
        <fullName evidence="5">Ribosomal protein S18 acetylase RimI-like enzyme</fullName>
    </submittedName>
</protein>
<organism evidence="5 6">
    <name type="scientific">Halorubrum alkaliphilum</name>
    <dbReference type="NCBI Taxonomy" id="261290"/>
    <lineage>
        <taxon>Archaea</taxon>
        <taxon>Methanobacteriati</taxon>
        <taxon>Methanobacteriota</taxon>
        <taxon>Stenosarchaea group</taxon>
        <taxon>Halobacteria</taxon>
        <taxon>Halobacteriales</taxon>
        <taxon>Haloferacaceae</taxon>
        <taxon>Halorubrum</taxon>
    </lineage>
</organism>
<dbReference type="OrthoDB" id="339006at2157"/>
<name>A0A8T4GCS5_9EURY</name>
<dbReference type="GO" id="GO:0016747">
    <property type="term" value="F:acyltransferase activity, transferring groups other than amino-acyl groups"/>
    <property type="evidence" value="ECO:0007669"/>
    <property type="project" value="InterPro"/>
</dbReference>
<evidence type="ECO:0000256" key="2">
    <source>
        <dbReference type="ARBA" id="ARBA00023315"/>
    </source>
</evidence>
<accession>A0A8T4GCS5</accession>
<evidence type="ECO:0000313" key="6">
    <source>
        <dbReference type="Proteomes" id="UP000823588"/>
    </source>
</evidence>
<evidence type="ECO:0000259" key="4">
    <source>
        <dbReference type="PROSITE" id="PS51186"/>
    </source>
</evidence>
<dbReference type="AlphaFoldDB" id="A0A8T4GCS5"/>
<proteinExistence type="predicted"/>
<dbReference type="RefSeq" id="WP_209482910.1">
    <property type="nucleotide sequence ID" value="NZ_JAGGKQ010000003.1"/>
</dbReference>
<evidence type="ECO:0000256" key="1">
    <source>
        <dbReference type="ARBA" id="ARBA00022679"/>
    </source>
</evidence>
<feature type="region of interest" description="Disordered" evidence="3">
    <location>
        <begin position="192"/>
        <end position="230"/>
    </location>
</feature>
<dbReference type="InterPro" id="IPR050832">
    <property type="entry name" value="Bact_Acetyltransf"/>
</dbReference>
<dbReference type="GO" id="GO:0005840">
    <property type="term" value="C:ribosome"/>
    <property type="evidence" value="ECO:0007669"/>
    <property type="project" value="UniProtKB-KW"/>
</dbReference>
<evidence type="ECO:0000256" key="3">
    <source>
        <dbReference type="SAM" id="MobiDB-lite"/>
    </source>
</evidence>
<dbReference type="InterPro" id="IPR000182">
    <property type="entry name" value="GNAT_dom"/>
</dbReference>
<dbReference type="PANTHER" id="PTHR43877">
    <property type="entry name" value="AMINOALKYLPHOSPHONATE N-ACETYLTRANSFERASE-RELATED-RELATED"/>
    <property type="match status" value="1"/>
</dbReference>
<dbReference type="Pfam" id="PF00583">
    <property type="entry name" value="Acetyltransf_1"/>
    <property type="match status" value="1"/>
</dbReference>
<dbReference type="PROSITE" id="PS51186">
    <property type="entry name" value="GNAT"/>
    <property type="match status" value="1"/>
</dbReference>
<dbReference type="Proteomes" id="UP000823588">
    <property type="component" value="Unassembled WGS sequence"/>
</dbReference>
<comment type="caution">
    <text evidence="5">The sequence shown here is derived from an EMBL/GenBank/DDBJ whole genome shotgun (WGS) entry which is preliminary data.</text>
</comment>
<gene>
    <name evidence="5" type="ORF">J2751_000522</name>
</gene>
<keyword evidence="2" id="KW-0012">Acyltransferase</keyword>
<dbReference type="EMBL" id="JAGGKQ010000003">
    <property type="protein sequence ID" value="MBP1921529.1"/>
    <property type="molecule type" value="Genomic_DNA"/>
</dbReference>
<keyword evidence="1" id="KW-0808">Transferase</keyword>
<dbReference type="SUPFAM" id="SSF55729">
    <property type="entry name" value="Acyl-CoA N-acyltransferases (Nat)"/>
    <property type="match status" value="1"/>
</dbReference>
<dbReference type="Gene3D" id="3.40.630.30">
    <property type="match status" value="1"/>
</dbReference>
<feature type="domain" description="N-acetyltransferase" evidence="4">
    <location>
        <begin position="39"/>
        <end position="183"/>
    </location>
</feature>
<keyword evidence="6" id="KW-1185">Reference proteome</keyword>
<evidence type="ECO:0000313" key="5">
    <source>
        <dbReference type="EMBL" id="MBP1921529.1"/>
    </source>
</evidence>
<reference evidence="5" key="1">
    <citation type="submission" date="2021-03" db="EMBL/GenBank/DDBJ databases">
        <title>Genomic Encyclopedia of Type Strains, Phase IV (KMG-IV): sequencing the most valuable type-strain genomes for metagenomic binning, comparative biology and taxonomic classification.</title>
        <authorList>
            <person name="Goeker M."/>
        </authorList>
    </citation>
    <scope>NUCLEOTIDE SEQUENCE</scope>
    <source>
        <strain evidence="5">DSM 23564</strain>
    </source>
</reference>
<keyword evidence="5" id="KW-0687">Ribonucleoprotein</keyword>
<dbReference type="CDD" id="cd04301">
    <property type="entry name" value="NAT_SF"/>
    <property type="match status" value="1"/>
</dbReference>
<sequence length="230" mass="24786">MDADTPDVACDGWNGSECEGTVHCPPRCPRFIDKHGDPWTVEFADSGDADRLLGMYEAFGTADRAQGIPPANPDRRVDWVDSLLADGSNVLAERNGRVRGHAVYTPLDADCPEIAVFVHPDAQGRGVGTELCRQLIADAAAGDRDALVLHVETGNRVARTVYDEVGFRTVERNGDLRMELPLDDPVATEVRWPPLVREGPVEPAGTTAPEGSALRQSAGDSPPHRNSESP</sequence>
<keyword evidence="5" id="KW-0689">Ribosomal protein</keyword>